<evidence type="ECO:0000256" key="6">
    <source>
        <dbReference type="ARBA" id="ARBA00023163"/>
    </source>
</evidence>
<keyword evidence="6 9" id="KW-0804">Transcription</keyword>
<dbReference type="InterPro" id="IPR003851">
    <property type="entry name" value="Znf_Dof"/>
</dbReference>
<evidence type="ECO:0000256" key="7">
    <source>
        <dbReference type="ARBA" id="ARBA00023242"/>
    </source>
</evidence>
<dbReference type="PANTHER" id="PTHR31992">
    <property type="entry name" value="DOF ZINC FINGER PROTEIN DOF1.4-RELATED"/>
    <property type="match status" value="1"/>
</dbReference>
<dbReference type="GO" id="GO:0003700">
    <property type="term" value="F:DNA-binding transcription factor activity"/>
    <property type="evidence" value="ECO:0007669"/>
    <property type="project" value="UniProtKB-UniRule"/>
</dbReference>
<accession>A0A8D7FNF1</accession>
<evidence type="ECO:0000256" key="1">
    <source>
        <dbReference type="ARBA" id="ARBA00022723"/>
    </source>
</evidence>
<keyword evidence="5 8" id="KW-0238">DNA-binding</keyword>
<organism evidence="12">
    <name type="scientific">Musa acuminata subsp. malaccensis</name>
    <name type="common">Wild banana</name>
    <name type="synonym">Musa malaccensis</name>
    <dbReference type="NCBI Taxonomy" id="214687"/>
    <lineage>
        <taxon>Eukaryota</taxon>
        <taxon>Viridiplantae</taxon>
        <taxon>Streptophyta</taxon>
        <taxon>Embryophyta</taxon>
        <taxon>Tracheophyta</taxon>
        <taxon>Spermatophyta</taxon>
        <taxon>Magnoliopsida</taxon>
        <taxon>Liliopsida</taxon>
        <taxon>Zingiberales</taxon>
        <taxon>Musaceae</taxon>
        <taxon>Musa</taxon>
    </lineage>
</organism>
<evidence type="ECO:0000256" key="2">
    <source>
        <dbReference type="ARBA" id="ARBA00022771"/>
    </source>
</evidence>
<dbReference type="PROSITE" id="PS01361">
    <property type="entry name" value="ZF_DOF_1"/>
    <property type="match status" value="1"/>
</dbReference>
<proteinExistence type="predicted"/>
<evidence type="ECO:0000256" key="4">
    <source>
        <dbReference type="ARBA" id="ARBA00023015"/>
    </source>
</evidence>
<keyword evidence="3 9" id="KW-0862">Zinc</keyword>
<keyword evidence="7 8" id="KW-0539">Nucleus</keyword>
<reference evidence="12" key="1">
    <citation type="submission" date="2021-03" db="EMBL/GenBank/DDBJ databases">
        <authorList>
            <consortium name="Genoscope - CEA"/>
            <person name="William W."/>
        </authorList>
    </citation>
    <scope>NUCLEOTIDE SEQUENCE</scope>
    <source>
        <strain evidence="12">Doubled-haploid Pahang</strain>
    </source>
</reference>
<keyword evidence="1 9" id="KW-0479">Metal-binding</keyword>
<evidence type="ECO:0000256" key="3">
    <source>
        <dbReference type="ARBA" id="ARBA00022833"/>
    </source>
</evidence>
<dbReference type="InterPro" id="IPR045174">
    <property type="entry name" value="Dof"/>
</dbReference>
<protein>
    <recommendedName>
        <fullName evidence="9">Dof zinc finger protein</fullName>
    </recommendedName>
</protein>
<keyword evidence="2 8" id="KW-0863">Zinc-finger</keyword>
<evidence type="ECO:0000256" key="8">
    <source>
        <dbReference type="PROSITE-ProRule" id="PRU00071"/>
    </source>
</evidence>
<evidence type="ECO:0000256" key="9">
    <source>
        <dbReference type="RuleBase" id="RU369094"/>
    </source>
</evidence>
<evidence type="ECO:0000256" key="5">
    <source>
        <dbReference type="ARBA" id="ARBA00023125"/>
    </source>
</evidence>
<dbReference type="AlphaFoldDB" id="A0A8D7FNF1"/>
<evidence type="ECO:0000313" key="12">
    <source>
        <dbReference type="EMBL" id="CAG1862120.1"/>
    </source>
</evidence>
<evidence type="ECO:0000256" key="10">
    <source>
        <dbReference type="SAM" id="MobiDB-lite"/>
    </source>
</evidence>
<dbReference type="GO" id="GO:0005634">
    <property type="term" value="C:nucleus"/>
    <property type="evidence" value="ECO:0007669"/>
    <property type="project" value="UniProtKB-SubCell"/>
</dbReference>
<dbReference type="GO" id="GO:0003677">
    <property type="term" value="F:DNA binding"/>
    <property type="evidence" value="ECO:0007669"/>
    <property type="project" value="UniProtKB-UniRule"/>
</dbReference>
<feature type="domain" description="Dof-type" evidence="11">
    <location>
        <begin position="26"/>
        <end position="80"/>
    </location>
</feature>
<feature type="region of interest" description="Disordered" evidence="10">
    <location>
        <begin position="92"/>
        <end position="115"/>
    </location>
</feature>
<gene>
    <name evidence="12" type="ORF">GSMUA_70140.1</name>
</gene>
<keyword evidence="4 9" id="KW-0805">Transcription regulation</keyword>
<dbReference type="GO" id="GO:0008270">
    <property type="term" value="F:zinc ion binding"/>
    <property type="evidence" value="ECO:0007669"/>
    <property type="project" value="UniProtKB-KW"/>
</dbReference>
<dbReference type="PROSITE" id="PS50884">
    <property type="entry name" value="ZF_DOF_2"/>
    <property type="match status" value="1"/>
</dbReference>
<dbReference type="PANTHER" id="PTHR31992:SF204">
    <property type="entry name" value="DOF ZINC FINGER PROTEIN"/>
    <property type="match status" value="1"/>
</dbReference>
<comment type="subcellular location">
    <subcellularLocation>
        <location evidence="8 9">Nucleus</location>
    </subcellularLocation>
</comment>
<name>A0A8D7FNF1_MUSAM</name>
<evidence type="ECO:0000259" key="11">
    <source>
        <dbReference type="PROSITE" id="PS50884"/>
    </source>
</evidence>
<comment type="function">
    <text evidence="9">Transcription factor that binds specifically to a 5'-AA[AG]G-3' consensus core sequence.</text>
</comment>
<sequence>MPVESGEGRRRPAEGELPAVAATAKERCPRCESRDTKFCYYNNYNMSQPRHFCKSCRRYWTLGGSLRNVPIGGASRKRLRPSPSPLHRVRLEARPRPAGPLRATAPLGTRTRGRP</sequence>
<dbReference type="Pfam" id="PF02701">
    <property type="entry name" value="Zn_ribbon_Dof"/>
    <property type="match status" value="1"/>
</dbReference>
<dbReference type="EMBL" id="HG996467">
    <property type="protein sequence ID" value="CAG1862120.1"/>
    <property type="molecule type" value="Genomic_DNA"/>
</dbReference>